<dbReference type="Proteomes" id="UP000298138">
    <property type="component" value="Unassembled WGS sequence"/>
</dbReference>
<dbReference type="OrthoDB" id="4089664at2759"/>
<keyword evidence="5" id="KW-0813">Transport</keyword>
<feature type="region of interest" description="Disordered" evidence="8">
    <location>
        <begin position="85"/>
        <end position="142"/>
    </location>
</feature>
<feature type="compositionally biased region" description="Basic and acidic residues" evidence="8">
    <location>
        <begin position="95"/>
        <end position="110"/>
    </location>
</feature>
<accession>A0A4V3SJU0</accession>
<evidence type="ECO:0000256" key="7">
    <source>
        <dbReference type="ARBA" id="ARBA00029833"/>
    </source>
</evidence>
<protein>
    <recommendedName>
        <fullName evidence="2">Ubiquitin-like-conjugating enzyme ATG10</fullName>
    </recommendedName>
    <alternativeName>
        <fullName evidence="7">Autophagy-related protein 10</fullName>
    </alternativeName>
</protein>
<dbReference type="AlphaFoldDB" id="A0A4V3SJU0"/>
<keyword evidence="6" id="KW-0072">Autophagy</keyword>
<dbReference type="PANTHER" id="PTHR14957">
    <property type="entry name" value="UBIQUITIN-LIKE-CONJUGATING ENZYME ATG10"/>
    <property type="match status" value="1"/>
</dbReference>
<feature type="compositionally biased region" description="Acidic residues" evidence="8">
    <location>
        <begin position="112"/>
        <end position="122"/>
    </location>
</feature>
<reference evidence="9 10" key="1">
    <citation type="submission" date="2019-04" db="EMBL/GenBank/DDBJ databases">
        <title>Comparative genomics and transcriptomics to analyze fruiting body development in filamentous ascomycetes.</title>
        <authorList>
            <consortium name="DOE Joint Genome Institute"/>
            <person name="Lutkenhaus R."/>
            <person name="Traeger S."/>
            <person name="Breuer J."/>
            <person name="Kuo A."/>
            <person name="Lipzen A."/>
            <person name="Pangilinan J."/>
            <person name="Dilworth D."/>
            <person name="Sandor L."/>
            <person name="Poggeler S."/>
            <person name="Barry K."/>
            <person name="Grigoriev I.V."/>
            <person name="Nowrousian M."/>
        </authorList>
    </citation>
    <scope>NUCLEOTIDE SEQUENCE [LARGE SCALE GENOMIC DNA]</scope>
    <source>
        <strain evidence="9 10">CBS 389.68</strain>
    </source>
</reference>
<keyword evidence="3" id="KW-0808">Transferase</keyword>
<organism evidence="9 10">
    <name type="scientific">Ascodesmis nigricans</name>
    <dbReference type="NCBI Taxonomy" id="341454"/>
    <lineage>
        <taxon>Eukaryota</taxon>
        <taxon>Fungi</taxon>
        <taxon>Dikarya</taxon>
        <taxon>Ascomycota</taxon>
        <taxon>Pezizomycotina</taxon>
        <taxon>Pezizomycetes</taxon>
        <taxon>Pezizales</taxon>
        <taxon>Ascodesmidaceae</taxon>
        <taxon>Ascodesmis</taxon>
    </lineage>
</organism>
<dbReference type="GO" id="GO:0015031">
    <property type="term" value="P:protein transport"/>
    <property type="evidence" value="ECO:0007669"/>
    <property type="project" value="UniProtKB-KW"/>
</dbReference>
<evidence type="ECO:0000256" key="3">
    <source>
        <dbReference type="ARBA" id="ARBA00022679"/>
    </source>
</evidence>
<dbReference type="GO" id="GO:0032446">
    <property type="term" value="P:protein modification by small protein conjugation"/>
    <property type="evidence" value="ECO:0007669"/>
    <property type="project" value="TreeGrafter"/>
</dbReference>
<dbReference type="Gene3D" id="3.30.1460.50">
    <property type="match status" value="1"/>
</dbReference>
<dbReference type="InParanoid" id="A0A4V3SJU0"/>
<evidence type="ECO:0000256" key="4">
    <source>
        <dbReference type="ARBA" id="ARBA00022786"/>
    </source>
</evidence>
<dbReference type="Pfam" id="PF03987">
    <property type="entry name" value="Autophagy_act_C"/>
    <property type="match status" value="1"/>
</dbReference>
<keyword evidence="5" id="KW-0653">Protein transport</keyword>
<dbReference type="GO" id="GO:0000045">
    <property type="term" value="P:autophagosome assembly"/>
    <property type="evidence" value="ECO:0007669"/>
    <property type="project" value="TreeGrafter"/>
</dbReference>
<gene>
    <name evidence="9" type="ORF">EX30DRAFT_20813</name>
</gene>
<dbReference type="InterPro" id="IPR007135">
    <property type="entry name" value="Atg3/Atg10"/>
</dbReference>
<feature type="compositionally biased region" description="Pro residues" evidence="8">
    <location>
        <begin position="125"/>
        <end position="136"/>
    </location>
</feature>
<dbReference type="EMBL" id="ML220112">
    <property type="protein sequence ID" value="TGZ85305.1"/>
    <property type="molecule type" value="Genomic_DNA"/>
</dbReference>
<dbReference type="GO" id="GO:0005829">
    <property type="term" value="C:cytosol"/>
    <property type="evidence" value="ECO:0007669"/>
    <property type="project" value="TreeGrafter"/>
</dbReference>
<evidence type="ECO:0000256" key="8">
    <source>
        <dbReference type="SAM" id="MobiDB-lite"/>
    </source>
</evidence>
<name>A0A4V3SJU0_9PEZI</name>
<keyword evidence="10" id="KW-1185">Reference proteome</keyword>
<proteinExistence type="inferred from homology"/>
<evidence type="ECO:0000256" key="1">
    <source>
        <dbReference type="ARBA" id="ARBA00005696"/>
    </source>
</evidence>
<comment type="similarity">
    <text evidence="1">Belongs to the ATG10 family.</text>
</comment>
<dbReference type="PANTHER" id="PTHR14957:SF1">
    <property type="entry name" value="UBIQUITIN-LIKE-CONJUGATING ENZYME ATG10"/>
    <property type="match status" value="1"/>
</dbReference>
<dbReference type="GO" id="GO:0061651">
    <property type="term" value="F:Atg12 conjugating enzyme activity"/>
    <property type="evidence" value="ECO:0007669"/>
    <property type="project" value="TreeGrafter"/>
</dbReference>
<dbReference type="GO" id="GO:0000422">
    <property type="term" value="P:autophagy of mitochondrion"/>
    <property type="evidence" value="ECO:0007669"/>
    <property type="project" value="TreeGrafter"/>
</dbReference>
<evidence type="ECO:0000256" key="5">
    <source>
        <dbReference type="ARBA" id="ARBA00022927"/>
    </source>
</evidence>
<evidence type="ECO:0000256" key="2">
    <source>
        <dbReference type="ARBA" id="ARBA00021099"/>
    </source>
</evidence>
<evidence type="ECO:0000256" key="6">
    <source>
        <dbReference type="ARBA" id="ARBA00023006"/>
    </source>
</evidence>
<sequence length="246" mass="27845">MALPQFPALSPGDFANCAHAFAEHQEWVQKCLPDTRILQFRVRRMETVLGHNECGVTQFGGPNSWSTTDESPEQEVYLAMVSYGNQHNGKRPHTTKGDDSDILPHHHQEYSPDCEDDNDNDNDALPPPHKLPPPAPKSKTPMPQEIHIFRSPNYKVPVVYFRYSSDLATPDYLDVVSQAEHPLTGEIWWFIHPCNTLKAMEVMEAMVLGNLQPEEPLTTGQRAVEARYMLAWWGLVKDAVIGPLHQ</sequence>
<keyword evidence="4" id="KW-0833">Ubl conjugation pathway</keyword>
<evidence type="ECO:0000313" key="9">
    <source>
        <dbReference type="EMBL" id="TGZ85305.1"/>
    </source>
</evidence>
<evidence type="ECO:0000313" key="10">
    <source>
        <dbReference type="Proteomes" id="UP000298138"/>
    </source>
</evidence>